<feature type="compositionally biased region" description="Low complexity" evidence="2">
    <location>
        <begin position="399"/>
        <end position="423"/>
    </location>
</feature>
<feature type="coiled-coil region" evidence="1">
    <location>
        <begin position="97"/>
        <end position="148"/>
    </location>
</feature>
<feature type="coiled-coil region" evidence="1">
    <location>
        <begin position="184"/>
        <end position="211"/>
    </location>
</feature>
<dbReference type="PANTHER" id="PTHR21974:SF2">
    <property type="entry name" value="RE15880P"/>
    <property type="match status" value="1"/>
</dbReference>
<evidence type="ECO:0000313" key="3">
    <source>
        <dbReference type="EMBL" id="CDS10005.1"/>
    </source>
</evidence>
<feature type="compositionally biased region" description="Pro residues" evidence="2">
    <location>
        <begin position="364"/>
        <end position="376"/>
    </location>
</feature>
<dbReference type="OrthoDB" id="2562743at2759"/>
<name>A0A077WRS2_9FUNG</name>
<evidence type="ECO:0000256" key="1">
    <source>
        <dbReference type="SAM" id="Coils"/>
    </source>
</evidence>
<dbReference type="AlphaFoldDB" id="A0A077WRS2"/>
<protein>
    <submittedName>
        <fullName evidence="3">Uncharacterized protein</fullName>
    </submittedName>
</protein>
<sequence length="458" mass="51771">MTTIAARVNDRASQYQKLCRELARQHEIDLELEGCNAERDRITQQIRSKQVELGALTENSQKEFEDVRKLRHLSLRSAAATLTGKKREKTAIGQAKYQQAFDTEQQCKRKIEELQAELGIVTDKQTSLERQMDHIRQTREELNRLLDEIFDVNDPSYPLEPQLRSELDNYIQQSTTAARDAGRFKDAEYNLDQAKREMNKTIRALDNAVNYVPFDLFGVSMMDEHQAACLELSKRHAWEAQRRMNIVRQVLPEIPHPETLDTVTNNLVLNNLQINMSYVDVAWKAKAQHTFALVATCRHNADKSLQWVRHYKQYAEGAQDRLQVAIESTRNALHNERRRIVDGILSGQPVDGFDGTSSSTDYPDQPPPMYEAPPPDTNNAATAPPTIPQEAMLSPPSPSNSTLSNTPPTASRPLSNPPQQLSPAQPPPPPLANGDHIPPTSAIPPPYKSQNTHNPFRQ</sequence>
<feature type="region of interest" description="Disordered" evidence="2">
    <location>
        <begin position="343"/>
        <end position="458"/>
    </location>
</feature>
<organism evidence="3">
    <name type="scientific">Lichtheimia ramosa</name>
    <dbReference type="NCBI Taxonomy" id="688394"/>
    <lineage>
        <taxon>Eukaryota</taxon>
        <taxon>Fungi</taxon>
        <taxon>Fungi incertae sedis</taxon>
        <taxon>Mucoromycota</taxon>
        <taxon>Mucoromycotina</taxon>
        <taxon>Mucoromycetes</taxon>
        <taxon>Mucorales</taxon>
        <taxon>Lichtheimiaceae</taxon>
        <taxon>Lichtheimia</taxon>
    </lineage>
</organism>
<evidence type="ECO:0000256" key="2">
    <source>
        <dbReference type="SAM" id="MobiDB-lite"/>
    </source>
</evidence>
<dbReference type="EMBL" id="LK023335">
    <property type="protein sequence ID" value="CDS10005.1"/>
    <property type="molecule type" value="Genomic_DNA"/>
</dbReference>
<dbReference type="PANTHER" id="PTHR21974">
    <property type="entry name" value="RE15880P"/>
    <property type="match status" value="1"/>
</dbReference>
<reference evidence="3" key="1">
    <citation type="journal article" date="2014" name="Genome Announc.">
        <title>De novo whole-genome sequence and genome annotation of Lichtheimia ramosa.</title>
        <authorList>
            <person name="Linde J."/>
            <person name="Schwartze V."/>
            <person name="Binder U."/>
            <person name="Lass-Florl C."/>
            <person name="Voigt K."/>
            <person name="Horn F."/>
        </authorList>
    </citation>
    <scope>NUCLEOTIDE SEQUENCE</scope>
    <source>
        <strain evidence="3">JMRC FSU:6197</strain>
    </source>
</reference>
<accession>A0A077WRS2</accession>
<feature type="compositionally biased region" description="Polar residues" evidence="2">
    <location>
        <begin position="448"/>
        <end position="458"/>
    </location>
</feature>
<proteinExistence type="predicted"/>
<keyword evidence="1" id="KW-0175">Coiled coil</keyword>
<gene>
    <name evidence="3" type="ORF">LRAMOSA02682</name>
</gene>